<dbReference type="InterPro" id="IPR038592">
    <property type="entry name" value="CheD-like_sf"/>
</dbReference>
<dbReference type="PANTHER" id="PTHR35147:SF1">
    <property type="entry name" value="CHEMORECEPTOR GLUTAMINE DEAMIDASE CHED-RELATED"/>
    <property type="match status" value="1"/>
</dbReference>
<comment type="similarity">
    <text evidence="3">Belongs to the CheD family.</text>
</comment>
<evidence type="ECO:0000256" key="2">
    <source>
        <dbReference type="ARBA" id="ARBA00022801"/>
    </source>
</evidence>
<dbReference type="eggNOG" id="arCOG02380">
    <property type="taxonomic scope" value="Archaea"/>
</dbReference>
<dbReference type="EC" id="3.5.1.44" evidence="3"/>
<dbReference type="SUPFAM" id="SSF64438">
    <property type="entry name" value="CNF1/YfiH-like putative cysteine hydrolases"/>
    <property type="match status" value="1"/>
</dbReference>
<dbReference type="Gene3D" id="3.30.1330.200">
    <property type="match status" value="1"/>
</dbReference>
<dbReference type="GeneID" id="25144673"/>
<dbReference type="Pfam" id="PF03975">
    <property type="entry name" value="CheD"/>
    <property type="match status" value="1"/>
</dbReference>
<sequence>MKQRDSAPSTPVPRKVGISDVIVATGAQTFKSYGLGSCLAIALYDPEATIGGLAHAMLPTNKSTATIEDLPGKYADTAVRALHRRTIDAGGCRSSLEAKVAGGSDMFEFDSLEDSVGKRNIETAKAELETLGVPLVAEDVGGSHGRTVEFILETGALVIETADDEQEDQTL</sequence>
<dbReference type="STRING" id="797299.HALLA_09320"/>
<dbReference type="InterPro" id="IPR005659">
    <property type="entry name" value="Chemorcpt_Glu_NH3ase_CheD"/>
</dbReference>
<organism evidence="4 5">
    <name type="scientific">Halostagnicola larsenii XH-48</name>
    <dbReference type="NCBI Taxonomy" id="797299"/>
    <lineage>
        <taxon>Archaea</taxon>
        <taxon>Methanobacteriati</taxon>
        <taxon>Methanobacteriota</taxon>
        <taxon>Stenosarchaea group</taxon>
        <taxon>Halobacteria</taxon>
        <taxon>Halobacteriales</taxon>
        <taxon>Natrialbaceae</taxon>
        <taxon>Halostagnicola</taxon>
    </lineage>
</organism>
<evidence type="ECO:0000313" key="5">
    <source>
        <dbReference type="Proteomes" id="UP000019024"/>
    </source>
</evidence>
<comment type="function">
    <text evidence="3">Probably deamidates glutamine residues to glutamate on methyl-accepting chemotaxis receptors (MCPs), playing an important role in chemotaxis.</text>
</comment>
<dbReference type="OrthoDB" id="10499at2157"/>
<evidence type="ECO:0000256" key="1">
    <source>
        <dbReference type="ARBA" id="ARBA00022500"/>
    </source>
</evidence>
<evidence type="ECO:0000256" key="3">
    <source>
        <dbReference type="HAMAP-Rule" id="MF_01440"/>
    </source>
</evidence>
<dbReference type="RefSeq" id="WP_049952241.1">
    <property type="nucleotide sequence ID" value="NZ_CP007055.1"/>
</dbReference>
<keyword evidence="1 3" id="KW-0145">Chemotaxis</keyword>
<gene>
    <name evidence="3" type="primary">cheD</name>
    <name evidence="4" type="ORF">HALLA_09320</name>
</gene>
<dbReference type="HOGENOM" id="CLU_087854_2_0_2"/>
<dbReference type="AlphaFoldDB" id="W0JP18"/>
<accession>W0JP18</accession>
<comment type="catalytic activity">
    <reaction evidence="3">
        <text>L-glutaminyl-[protein] + H2O = L-glutamyl-[protein] + NH4(+)</text>
        <dbReference type="Rhea" id="RHEA:16441"/>
        <dbReference type="Rhea" id="RHEA-COMP:10207"/>
        <dbReference type="Rhea" id="RHEA-COMP:10208"/>
        <dbReference type="ChEBI" id="CHEBI:15377"/>
        <dbReference type="ChEBI" id="CHEBI:28938"/>
        <dbReference type="ChEBI" id="CHEBI:29973"/>
        <dbReference type="ChEBI" id="CHEBI:30011"/>
        <dbReference type="EC" id="3.5.1.44"/>
    </reaction>
</comment>
<dbReference type="EMBL" id="CP007055">
    <property type="protein sequence ID" value="AHF99046.1"/>
    <property type="molecule type" value="Genomic_DNA"/>
</dbReference>
<dbReference type="GO" id="GO:0006935">
    <property type="term" value="P:chemotaxis"/>
    <property type="evidence" value="ECO:0007669"/>
    <property type="project" value="UniProtKB-UniRule"/>
</dbReference>
<dbReference type="CDD" id="cd16352">
    <property type="entry name" value="CheD"/>
    <property type="match status" value="1"/>
</dbReference>
<dbReference type="Proteomes" id="UP000019024">
    <property type="component" value="Chromosome"/>
</dbReference>
<dbReference type="PANTHER" id="PTHR35147">
    <property type="entry name" value="CHEMORECEPTOR GLUTAMINE DEAMIDASE CHED-RELATED"/>
    <property type="match status" value="1"/>
</dbReference>
<dbReference type="InterPro" id="IPR011324">
    <property type="entry name" value="Cytotoxic_necrot_fac-like_cat"/>
</dbReference>
<name>W0JP18_9EURY</name>
<dbReference type="KEGG" id="hlr:HALLA_09320"/>
<protein>
    <recommendedName>
        <fullName evidence="3">Probable chemoreceptor glutamine deamidase CheD</fullName>
        <ecNumber evidence="3">3.5.1.44</ecNumber>
    </recommendedName>
</protein>
<evidence type="ECO:0000313" key="4">
    <source>
        <dbReference type="EMBL" id="AHF99046.1"/>
    </source>
</evidence>
<proteinExistence type="inferred from homology"/>
<dbReference type="HAMAP" id="MF_01440">
    <property type="entry name" value="CheD"/>
    <property type="match status" value="1"/>
</dbReference>
<keyword evidence="5" id="KW-1185">Reference proteome</keyword>
<keyword evidence="2 3" id="KW-0378">Hydrolase</keyword>
<dbReference type="GO" id="GO:0050568">
    <property type="term" value="F:protein-glutamine glutaminase activity"/>
    <property type="evidence" value="ECO:0007669"/>
    <property type="project" value="UniProtKB-UniRule"/>
</dbReference>
<reference evidence="4 5" key="1">
    <citation type="submission" date="2014-01" db="EMBL/GenBank/DDBJ databases">
        <authorList>
            <consortium name="DOE Joint Genome Institute"/>
            <person name="Anderson I."/>
            <person name="Huntemann M."/>
            <person name="Han J."/>
            <person name="Chen A."/>
            <person name="Kyrpides N."/>
            <person name="Mavromatis K."/>
            <person name="Markowitz V."/>
            <person name="Palaniappan K."/>
            <person name="Ivanova N."/>
            <person name="Schaumberg A."/>
            <person name="Pati A."/>
            <person name="Liolios K."/>
            <person name="Nordberg H.P."/>
            <person name="Cantor M.N."/>
            <person name="Hua S.X."/>
            <person name="Woyke T."/>
        </authorList>
    </citation>
    <scope>NUCLEOTIDE SEQUENCE [LARGE SCALE GENOMIC DNA]</scope>
    <source>
        <strain evidence="4 5">XH-48</strain>
    </source>
</reference>